<dbReference type="RefSeq" id="WP_349145205.1">
    <property type="nucleotide sequence ID" value="NZ_JBBMFC010000051.1"/>
</dbReference>
<comment type="cofactor">
    <cofactor evidence="1">
        <name>Mg(2+)</name>
        <dbReference type="ChEBI" id="CHEBI:18420"/>
    </cofactor>
</comment>
<evidence type="ECO:0000313" key="7">
    <source>
        <dbReference type="EMBL" id="MEQ2580140.1"/>
    </source>
</evidence>
<dbReference type="Gene3D" id="3.30.70.150">
    <property type="entry name" value="RuBisCO large subunit, N-terminal domain"/>
    <property type="match status" value="1"/>
</dbReference>
<evidence type="ECO:0000256" key="3">
    <source>
        <dbReference type="ARBA" id="ARBA00022842"/>
    </source>
</evidence>
<evidence type="ECO:0000256" key="2">
    <source>
        <dbReference type="ARBA" id="ARBA00022723"/>
    </source>
</evidence>
<feature type="domain" description="Ribulose bisphosphate carboxylase large subunit C-terminal" evidence="5">
    <location>
        <begin position="145"/>
        <end position="416"/>
    </location>
</feature>
<evidence type="ECO:0000259" key="5">
    <source>
        <dbReference type="Pfam" id="PF00016"/>
    </source>
</evidence>
<keyword evidence="8" id="KW-1185">Reference proteome</keyword>
<gene>
    <name evidence="7" type="ORF">WMO62_15135</name>
</gene>
<dbReference type="EMBL" id="JBBMFC010000051">
    <property type="protein sequence ID" value="MEQ2580140.1"/>
    <property type="molecule type" value="Genomic_DNA"/>
</dbReference>
<accession>A0ABV1I4M0</accession>
<keyword evidence="3" id="KW-0460">Magnesium</keyword>
<dbReference type="InterPro" id="IPR020878">
    <property type="entry name" value="RuBisCo_large_chain_AS"/>
</dbReference>
<dbReference type="SUPFAM" id="SSF51649">
    <property type="entry name" value="RuBisCo, C-terminal domain"/>
    <property type="match status" value="1"/>
</dbReference>
<dbReference type="PANTHER" id="PTHR42704">
    <property type="entry name" value="RIBULOSE BISPHOSPHATE CARBOXYLASE"/>
    <property type="match status" value="1"/>
</dbReference>
<dbReference type="SFLD" id="SFLDS00014">
    <property type="entry name" value="RuBisCO"/>
    <property type="match status" value="1"/>
</dbReference>
<dbReference type="Pfam" id="PF02788">
    <property type="entry name" value="RuBisCO_large_N"/>
    <property type="match status" value="1"/>
</dbReference>
<evidence type="ECO:0000259" key="6">
    <source>
        <dbReference type="Pfam" id="PF02788"/>
    </source>
</evidence>
<dbReference type="Proteomes" id="UP001470288">
    <property type="component" value="Unassembled WGS sequence"/>
</dbReference>
<evidence type="ECO:0000256" key="1">
    <source>
        <dbReference type="ARBA" id="ARBA00001946"/>
    </source>
</evidence>
<dbReference type="InterPro" id="IPR017443">
    <property type="entry name" value="RuBisCO_lsu_fd_N"/>
</dbReference>
<keyword evidence="2" id="KW-0479">Metal-binding</keyword>
<evidence type="ECO:0000256" key="4">
    <source>
        <dbReference type="RuleBase" id="RU003834"/>
    </source>
</evidence>
<dbReference type="PANTHER" id="PTHR42704:SF17">
    <property type="entry name" value="RIBULOSE BISPHOSPHATE CARBOXYLASE LARGE CHAIN"/>
    <property type="match status" value="1"/>
</dbReference>
<comment type="similarity">
    <text evidence="4">Belongs to the RuBisCO large chain family.</text>
</comment>
<dbReference type="CDD" id="cd08205">
    <property type="entry name" value="RuBisCO_IV_RLP"/>
    <property type="match status" value="1"/>
</dbReference>
<dbReference type="InterPro" id="IPR036422">
    <property type="entry name" value="RuBisCO_lsu_N_sf"/>
</dbReference>
<dbReference type="Gene3D" id="3.20.20.110">
    <property type="entry name" value="Ribulose bisphosphate carboxylase, large subunit, C-terminal domain"/>
    <property type="match status" value="1"/>
</dbReference>
<dbReference type="InterPro" id="IPR036376">
    <property type="entry name" value="RuBisCO_lsu_C_sf"/>
</dbReference>
<sequence length="425" mass="46437">MDTLLHTLFEEVVNEDYVIGSYFLVLNRNENPYEKAKSMAVGQTVGTWLPVPGITEDMRKNHMGRIVNIIDVNPADLSSQVDDEKSSYIFQIAYPVSNFDDRLPLMLTTLLGNDASTSVQAKLLDLFIPPKLAARYPGPQFGLDGIRKLVNVEKRPMLLNMIKPCIGFEIEDGAKIFYNTALGGVDFIKDDELLGNPDFCPLKNRVRAYVDASEKAFEITGKRTLYIPNITDHVAKLIDNAKIAEENGAKAIMLNFASVGLSGLQMVREAVSIPIMGHYAGAGPYYEGAFSGISSDLMLGKLPRLCGADIVMINTPYGGYPIKKTRYLKTVAALTLPFYDKKPVVPSCGGGVNPGVVHRLMKDLGNDIILAPGGAIQGHPMGAAAGIRAMYDAIDAEMNGKSLEQAVSESKELQAGEYMWKGRTY</sequence>
<protein>
    <submittedName>
        <fullName evidence="7">RuBisCO large subunit C-terminal-like domain-containing protein</fullName>
    </submittedName>
</protein>
<dbReference type="SFLD" id="SFLDG00301">
    <property type="entry name" value="RuBisCO-like_proteins"/>
    <property type="match status" value="1"/>
</dbReference>
<evidence type="ECO:0000313" key="8">
    <source>
        <dbReference type="Proteomes" id="UP001470288"/>
    </source>
</evidence>
<dbReference type="InterPro" id="IPR033966">
    <property type="entry name" value="RuBisCO"/>
</dbReference>
<dbReference type="Pfam" id="PF00016">
    <property type="entry name" value="RuBisCO_large"/>
    <property type="match status" value="1"/>
</dbReference>
<feature type="domain" description="Ribulose bisphosphate carboxylase large subunit ferrodoxin-like N-terminal" evidence="6">
    <location>
        <begin position="15"/>
        <end position="131"/>
    </location>
</feature>
<dbReference type="InterPro" id="IPR000685">
    <property type="entry name" value="RuBisCO_lsu_C"/>
</dbReference>
<reference evidence="7 8" key="1">
    <citation type="submission" date="2024-03" db="EMBL/GenBank/DDBJ databases">
        <title>Human intestinal bacterial collection.</title>
        <authorList>
            <person name="Pauvert C."/>
            <person name="Hitch T.C.A."/>
            <person name="Clavel T."/>
        </authorList>
    </citation>
    <scope>NUCLEOTIDE SEQUENCE [LARGE SCALE GENOMIC DNA]</scope>
    <source>
        <strain evidence="7 8">CLA-AA-H78B</strain>
    </source>
</reference>
<dbReference type="PROSITE" id="PS00157">
    <property type="entry name" value="RUBISCO_LARGE"/>
    <property type="match status" value="1"/>
</dbReference>
<dbReference type="SUPFAM" id="SSF54966">
    <property type="entry name" value="RuBisCO, large subunit, small (N-terminal) domain"/>
    <property type="match status" value="1"/>
</dbReference>
<proteinExistence type="inferred from homology"/>
<name>A0ABV1I4M0_9FIRM</name>
<organism evidence="7 8">
    <name type="scientific">Hominiventricola aquisgranensis</name>
    <dbReference type="NCBI Taxonomy" id="3133164"/>
    <lineage>
        <taxon>Bacteria</taxon>
        <taxon>Bacillati</taxon>
        <taxon>Bacillota</taxon>
        <taxon>Clostridia</taxon>
        <taxon>Lachnospirales</taxon>
        <taxon>Lachnospiraceae</taxon>
        <taxon>Hominiventricola</taxon>
    </lineage>
</organism>
<comment type="caution">
    <text evidence="7">The sequence shown here is derived from an EMBL/GenBank/DDBJ whole genome shotgun (WGS) entry which is preliminary data.</text>
</comment>